<comment type="cofactor">
    <cofactor evidence="1">
        <name>Mg(2+)</name>
        <dbReference type="ChEBI" id="CHEBI:18420"/>
    </cofactor>
</comment>
<feature type="compositionally biased region" description="Basic and acidic residues" evidence="5">
    <location>
        <begin position="599"/>
        <end position="610"/>
    </location>
</feature>
<evidence type="ECO:0000313" key="7">
    <source>
        <dbReference type="EMBL" id="KAG9450906.1"/>
    </source>
</evidence>
<feature type="region of interest" description="Disordered" evidence="5">
    <location>
        <begin position="200"/>
        <end position="230"/>
    </location>
</feature>
<dbReference type="InterPro" id="IPR031703">
    <property type="entry name" value="Lipin_mid"/>
</dbReference>
<dbReference type="PANTHER" id="PTHR12181">
    <property type="entry name" value="LIPIN"/>
    <property type="match status" value="1"/>
</dbReference>
<dbReference type="InterPro" id="IPR013209">
    <property type="entry name" value="LNS2"/>
</dbReference>
<dbReference type="Pfam" id="PF16876">
    <property type="entry name" value="Lipin_mid"/>
    <property type="match status" value="1"/>
</dbReference>
<dbReference type="InterPro" id="IPR007651">
    <property type="entry name" value="Lipin_N"/>
</dbReference>
<dbReference type="EC" id="3.1.3.4" evidence="3"/>
<feature type="region of interest" description="Disordered" evidence="5">
    <location>
        <begin position="599"/>
        <end position="664"/>
    </location>
</feature>
<keyword evidence="4" id="KW-0378">Hydrolase</keyword>
<dbReference type="InterPro" id="IPR031315">
    <property type="entry name" value="LNS2/PITP"/>
</dbReference>
<dbReference type="SMART" id="SM00775">
    <property type="entry name" value="LNS2"/>
    <property type="match status" value="1"/>
</dbReference>
<evidence type="ECO:0000259" key="6">
    <source>
        <dbReference type="SMART" id="SM00775"/>
    </source>
</evidence>
<evidence type="ECO:0000313" key="8">
    <source>
        <dbReference type="Proteomes" id="UP000825729"/>
    </source>
</evidence>
<feature type="compositionally biased region" description="Low complexity" evidence="5">
    <location>
        <begin position="612"/>
        <end position="626"/>
    </location>
</feature>
<keyword evidence="8" id="KW-1185">Reference proteome</keyword>
<gene>
    <name evidence="7" type="ORF">H6P81_010871</name>
</gene>
<sequence length="1241" mass="136462">MYAVERLSSYISRGVYTVSGPFHPFGGAVDIIVVQQQDGSFKSSPWYVRFGKFQGVLKTKEKVVKISVDGTEADFHMYLDHKGEAYFLNEVEGEEGDSVFSSASSGDENDENRKLMKTQSLNIDDEHASAVSHIDMGNGNVITRTSSKRSRILGLVFGRGSMKEDSGRRYGEGEVERVTSLERAEIAADLLEVKWSTNLKTDRRKGDRRESKPSEDPEKSQTKVTEGVNEDKILGRKVQDQTDMEVADMAESSGSPVFIKLVVDDDLDHNNSGPVLLETVTSGCGVTGASSVKLENNDETANVNALPSRIDELVIDTPLSESCDFSVTGDSAAENDAPPNSELKVDSEKVPKAENEGTSYIYFEATKSSDQGNVGTDELSNKPNTVEICTQILISEVNKLPESGIHLCEESTDVSDNLQRSIPDPLEAEVVEIIQHTTVIEGHVTNKAETDPTVNMENQPEIQLKGFSSTELFTDEDGVVHVQSSTVTDCDEGDQVTGSFCVSESSASFVLFPSRDKKDRVQEMEDLKEGVRIAELQNTTEGVGTHKPYASNLTVEIVDPDSSLNNLSEEHLLFSNMDTVASGSVHNNEIVVHSVDDIGGVEHDSSDRNQDSPFSSSHQSFESPLSGASASYPRELSHGSFSHEGVMEDVSTRGSPINIPRKRVCNGESGEYIGSLPHMWDRIHDVERGDPRHPLSRSFDSFEQSKWDMLANDFSGALKLSASEGNLAGVQHRTEEVVANGDERDTTEAKLVPSNCQVEISLCRHLLFEGMGSEAASQAFDSEKMDLEKFTSLGPSIVKNDQLVVRVNGYYFPWESAAPIILGMVSFGQGHIFEPNGAIVVEQRERPQEGETVPSGGSWRLWPFNFGKSKSRSSASPPPNFNNESVEENQSTSSDGISSKSKSTKRKVRSLVPTSDQLASLNLKEGRNVVTFTFSTAMLGRQQVDARIYLWKWSTRIVVSDVDGTITKSDVLGQFMPLVGKDWSQTGVTHLFSAIKENGYQLLFLSARAISQAYLTRQFLLNLKQDGKVLPDGPVVISPDGLFPSLYREVIRRAPHEFKIACLEDIRALFPSDCNPFYAGFGNRETDEISYLKVGIPKGKIFIINPKGEVAVNRWVDTKSYTSLHSLVHGMFPATQSSEQKKQLSCEDVVAQKLGAGLGRMQLTVLLNHFRDGGKRIIICLASLAGLPSRDQAPEIICTEEGLGYLIIVYRKCCFTDYLSTYCSYMMIQPIGPQGDCGMKK</sequence>
<dbReference type="PANTHER" id="PTHR12181:SF12">
    <property type="entry name" value="PHOSPHATIDATE PHOSPHATASE"/>
    <property type="match status" value="1"/>
</dbReference>
<dbReference type="Pfam" id="PF04571">
    <property type="entry name" value="Lipin_N"/>
    <property type="match status" value="1"/>
</dbReference>
<feature type="compositionally biased region" description="Low complexity" evidence="5">
    <location>
        <begin position="891"/>
        <end position="901"/>
    </location>
</feature>
<dbReference type="AlphaFoldDB" id="A0AAV7ER49"/>
<dbReference type="SUPFAM" id="SSF56784">
    <property type="entry name" value="HAD-like"/>
    <property type="match status" value="1"/>
</dbReference>
<comment type="caution">
    <text evidence="7">The sequence shown here is derived from an EMBL/GenBank/DDBJ whole genome shotgun (WGS) entry which is preliminary data.</text>
</comment>
<accession>A0AAV7ER49</accession>
<protein>
    <recommendedName>
        <fullName evidence="3">phosphatidate phosphatase</fullName>
        <ecNumber evidence="3">3.1.3.4</ecNumber>
    </recommendedName>
</protein>
<dbReference type="Pfam" id="PF08235">
    <property type="entry name" value="LNS2"/>
    <property type="match status" value="1"/>
</dbReference>
<reference evidence="7 8" key="1">
    <citation type="submission" date="2021-07" db="EMBL/GenBank/DDBJ databases">
        <title>The Aristolochia fimbriata genome: insights into angiosperm evolution, floral development and chemical biosynthesis.</title>
        <authorList>
            <person name="Jiao Y."/>
        </authorList>
    </citation>
    <scope>NUCLEOTIDE SEQUENCE [LARGE SCALE GENOMIC DNA]</scope>
    <source>
        <strain evidence="7">IBCAS-2021</strain>
        <tissue evidence="7">Leaf</tissue>
    </source>
</reference>
<name>A0AAV7ER49_ARIFI</name>
<evidence type="ECO:0000256" key="2">
    <source>
        <dbReference type="ARBA" id="ARBA00005476"/>
    </source>
</evidence>
<dbReference type="Proteomes" id="UP000825729">
    <property type="component" value="Unassembled WGS sequence"/>
</dbReference>
<dbReference type="InterPro" id="IPR036412">
    <property type="entry name" value="HAD-like_sf"/>
</dbReference>
<feature type="compositionally biased region" description="Basic and acidic residues" evidence="5">
    <location>
        <begin position="200"/>
        <end position="221"/>
    </location>
</feature>
<proteinExistence type="inferred from homology"/>
<feature type="region of interest" description="Disordered" evidence="5">
    <location>
        <begin position="870"/>
        <end position="909"/>
    </location>
</feature>
<comment type="similarity">
    <text evidence="2">Belongs to the lipin family.</text>
</comment>
<feature type="compositionally biased region" description="Polar residues" evidence="5">
    <location>
        <begin position="881"/>
        <end position="890"/>
    </location>
</feature>
<dbReference type="InterPro" id="IPR026058">
    <property type="entry name" value="LIPIN"/>
</dbReference>
<dbReference type="EMBL" id="JAINDJ010000004">
    <property type="protein sequence ID" value="KAG9450906.1"/>
    <property type="molecule type" value="Genomic_DNA"/>
</dbReference>
<evidence type="ECO:0000256" key="3">
    <source>
        <dbReference type="ARBA" id="ARBA00012638"/>
    </source>
</evidence>
<evidence type="ECO:0000256" key="1">
    <source>
        <dbReference type="ARBA" id="ARBA00001946"/>
    </source>
</evidence>
<dbReference type="GO" id="GO:0008195">
    <property type="term" value="F:phosphatidate phosphatase activity"/>
    <property type="evidence" value="ECO:0007669"/>
    <property type="project" value="UniProtKB-EC"/>
</dbReference>
<feature type="region of interest" description="Disordered" evidence="5">
    <location>
        <begin position="327"/>
        <end position="351"/>
    </location>
</feature>
<evidence type="ECO:0000256" key="5">
    <source>
        <dbReference type="SAM" id="MobiDB-lite"/>
    </source>
</evidence>
<organism evidence="7 8">
    <name type="scientific">Aristolochia fimbriata</name>
    <name type="common">White veined hardy Dutchman's pipe vine</name>
    <dbReference type="NCBI Taxonomy" id="158543"/>
    <lineage>
        <taxon>Eukaryota</taxon>
        <taxon>Viridiplantae</taxon>
        <taxon>Streptophyta</taxon>
        <taxon>Embryophyta</taxon>
        <taxon>Tracheophyta</taxon>
        <taxon>Spermatophyta</taxon>
        <taxon>Magnoliopsida</taxon>
        <taxon>Magnoliidae</taxon>
        <taxon>Piperales</taxon>
        <taxon>Aristolochiaceae</taxon>
        <taxon>Aristolochia</taxon>
    </lineage>
</organism>
<evidence type="ECO:0000256" key="4">
    <source>
        <dbReference type="ARBA" id="ARBA00022801"/>
    </source>
</evidence>
<feature type="domain" description="LNS2/PITP" evidence="6">
    <location>
        <begin position="957"/>
        <end position="1113"/>
    </location>
</feature>